<sequence length="395" mass="41925">MGLAADLRLNYSCGKFDIGLSWSTLMNNVSNLGQTFSNAIRAGVASLPMYIFQRAQPGLYQLFQTYSAKADAIIEASLLTCEEMEKQIKAGGNPYEDWVNNAKGETWRAKASLRGDVVQAKTDINQNEEAQRNGVSWIFGGAKAGGVGTQPLRPVRDLSVAGYNVTLNRPTTSGTGVGGPTGTRLSKAFATPDALAEWTTKVLGDQQIYMCEGIANCPAATSTSTASGLGPRLDAELDIIGPALLGLIAGTGSNNAAVLNEIAAPGLAITPQLLQAMRSMPPDTQALATGRLAHELAMQRVIDKALVARNVLQTGLSLPEVTAAGNVSKDMQVKVDRLTQYIEDLLFEHRVRKEVTSNSALTILEDATQRDSQAARVGKPARAETAPVVNGRVTP</sequence>
<gene>
    <name evidence="2" type="ORF">LPB072_11605</name>
    <name evidence="3" type="ORF">LPB72_10225</name>
</gene>
<reference evidence="2 5" key="2">
    <citation type="submission" date="2016-10" db="EMBL/GenBank/DDBJ databases">
        <title>Hydorgenophaga sp. LPB0072 isolated from gastropod.</title>
        <authorList>
            <person name="Kim E."/>
            <person name="Yi H."/>
        </authorList>
    </citation>
    <scope>NUCLEOTIDE SEQUENCE [LARGE SCALE GENOMIC DNA]</scope>
    <source>
        <strain evidence="2 5">LPB0072</strain>
    </source>
</reference>
<dbReference type="EMBL" id="CP017476">
    <property type="protein sequence ID" value="AOW15577.1"/>
    <property type="molecule type" value="Genomic_DNA"/>
</dbReference>
<dbReference type="Proteomes" id="UP000185657">
    <property type="component" value="Unassembled WGS sequence"/>
</dbReference>
<evidence type="ECO:0000313" key="5">
    <source>
        <dbReference type="Proteomes" id="UP000185680"/>
    </source>
</evidence>
<proteinExistence type="predicted"/>
<accession>A0A162T0D7</accession>
<organism evidence="2 5">
    <name type="scientific">Hydrogenophaga crassostreae</name>
    <dbReference type="NCBI Taxonomy" id="1763535"/>
    <lineage>
        <taxon>Bacteria</taxon>
        <taxon>Pseudomonadati</taxon>
        <taxon>Pseudomonadota</taxon>
        <taxon>Betaproteobacteria</taxon>
        <taxon>Burkholderiales</taxon>
        <taxon>Comamonadaceae</taxon>
        <taxon>Hydrogenophaga</taxon>
    </lineage>
</organism>
<feature type="region of interest" description="Disordered" evidence="1">
    <location>
        <begin position="372"/>
        <end position="395"/>
    </location>
</feature>
<dbReference type="InterPro" id="IPR021204">
    <property type="entry name" value="Integr_conj_element_PFL4711"/>
</dbReference>
<reference evidence="3 4" key="1">
    <citation type="submission" date="2016-02" db="EMBL/GenBank/DDBJ databases">
        <title>Draft genome sequence of Hydrogenophaga sp. LPB0072.</title>
        <authorList>
            <person name="Shin S.-K."/>
            <person name="Yi H."/>
        </authorList>
    </citation>
    <scope>NUCLEOTIDE SEQUENCE [LARGE SCALE GENOMIC DNA]</scope>
    <source>
        <strain evidence="3 4">LPB0072</strain>
    </source>
</reference>
<dbReference type="KEGG" id="hyl:LPB072_11605"/>
<protein>
    <submittedName>
        <fullName evidence="2">Integrating conjugative element protein</fullName>
    </submittedName>
</protein>
<evidence type="ECO:0000313" key="2">
    <source>
        <dbReference type="EMBL" id="AOW15577.1"/>
    </source>
</evidence>
<dbReference type="Proteomes" id="UP000185680">
    <property type="component" value="Chromosome"/>
</dbReference>
<dbReference type="EMBL" id="LVWD01000013">
    <property type="protein sequence ID" value="OAD42051.1"/>
    <property type="molecule type" value="Genomic_DNA"/>
</dbReference>
<name>A0A162T0D7_9BURK</name>
<evidence type="ECO:0000313" key="3">
    <source>
        <dbReference type="EMBL" id="OAD42051.1"/>
    </source>
</evidence>
<dbReference type="NCBIfam" id="TIGR03755">
    <property type="entry name" value="conj_TIGR03755"/>
    <property type="match status" value="1"/>
</dbReference>
<dbReference type="AlphaFoldDB" id="A0A162T0D7"/>
<keyword evidence="4" id="KW-1185">Reference proteome</keyword>
<dbReference type="STRING" id="1763535.LPB072_11605"/>
<evidence type="ECO:0000256" key="1">
    <source>
        <dbReference type="SAM" id="MobiDB-lite"/>
    </source>
</evidence>
<evidence type="ECO:0000313" key="4">
    <source>
        <dbReference type="Proteomes" id="UP000185657"/>
    </source>
</evidence>